<name>A0A430AL06_9ENTE</name>
<proteinExistence type="predicted"/>
<reference evidence="2 3" key="1">
    <citation type="submission" date="2017-05" db="EMBL/GenBank/DDBJ databases">
        <title>Vagococcus spp. assemblies.</title>
        <authorList>
            <person name="Gulvik C.A."/>
        </authorList>
    </citation>
    <scope>NUCLEOTIDE SEQUENCE [LARGE SCALE GENOMIC DNA]</scope>
    <source>
        <strain evidence="2 3">DSM 24756</strain>
    </source>
</reference>
<dbReference type="Proteomes" id="UP000288669">
    <property type="component" value="Unassembled WGS sequence"/>
</dbReference>
<dbReference type="AlphaFoldDB" id="A0A430AL06"/>
<organism evidence="2 3">
    <name type="scientific">Vagococcus entomophilus</name>
    <dbReference type="NCBI Taxonomy" id="1160095"/>
    <lineage>
        <taxon>Bacteria</taxon>
        <taxon>Bacillati</taxon>
        <taxon>Bacillota</taxon>
        <taxon>Bacilli</taxon>
        <taxon>Lactobacillales</taxon>
        <taxon>Enterococcaceae</taxon>
        <taxon>Vagococcus</taxon>
    </lineage>
</organism>
<keyword evidence="3" id="KW-1185">Reference proteome</keyword>
<comment type="caution">
    <text evidence="2">The sequence shown here is derived from an EMBL/GenBank/DDBJ whole genome shotgun (WGS) entry which is preliminary data.</text>
</comment>
<dbReference type="GO" id="GO:0016020">
    <property type="term" value="C:membrane"/>
    <property type="evidence" value="ECO:0007669"/>
    <property type="project" value="InterPro"/>
</dbReference>
<protein>
    <submittedName>
        <fullName evidence="2">YggT family protein</fullName>
    </submittedName>
</protein>
<keyword evidence="1" id="KW-0812">Transmembrane</keyword>
<keyword evidence="1" id="KW-0472">Membrane</keyword>
<sequence length="80" mass="8951">MIGYAVRIYSLCLVAYALLSWLPGGYDSPIGKFLNKVCEPYLRLFDRFNLSIGSIGFNIMVGLFVLNIVGSLLQRILYGL</sequence>
<evidence type="ECO:0000313" key="2">
    <source>
        <dbReference type="EMBL" id="RSU08778.1"/>
    </source>
</evidence>
<feature type="transmembrane region" description="Helical" evidence="1">
    <location>
        <begin position="51"/>
        <end position="73"/>
    </location>
</feature>
<evidence type="ECO:0000256" key="1">
    <source>
        <dbReference type="SAM" id="Phobius"/>
    </source>
</evidence>
<dbReference type="EMBL" id="NGJZ01000001">
    <property type="protein sequence ID" value="RSU08778.1"/>
    <property type="molecule type" value="Genomic_DNA"/>
</dbReference>
<dbReference type="Pfam" id="PF02325">
    <property type="entry name" value="CCB3_YggT"/>
    <property type="match status" value="1"/>
</dbReference>
<accession>A0A430AL06</accession>
<gene>
    <name evidence="2" type="ORF">CBF30_00940</name>
</gene>
<dbReference type="InterPro" id="IPR003425">
    <property type="entry name" value="CCB3/YggT"/>
</dbReference>
<keyword evidence="1" id="KW-1133">Transmembrane helix</keyword>
<evidence type="ECO:0000313" key="3">
    <source>
        <dbReference type="Proteomes" id="UP000288669"/>
    </source>
</evidence>